<feature type="active site" description="Nucleophile" evidence="4">
    <location>
        <position position="63"/>
    </location>
</feature>
<evidence type="ECO:0000313" key="7">
    <source>
        <dbReference type="Proteomes" id="UP000322499"/>
    </source>
</evidence>
<feature type="domain" description="PNPLA" evidence="5">
    <location>
        <begin position="26"/>
        <end position="219"/>
    </location>
</feature>
<evidence type="ECO:0000256" key="4">
    <source>
        <dbReference type="PROSITE-ProRule" id="PRU01161"/>
    </source>
</evidence>
<dbReference type="GO" id="GO:0016042">
    <property type="term" value="P:lipid catabolic process"/>
    <property type="evidence" value="ECO:0007669"/>
    <property type="project" value="UniProtKB-UniRule"/>
</dbReference>
<dbReference type="Pfam" id="PF01734">
    <property type="entry name" value="Patatin"/>
    <property type="match status" value="2"/>
</dbReference>
<keyword evidence="7" id="KW-1185">Reference proteome</keyword>
<evidence type="ECO:0000313" key="6">
    <source>
        <dbReference type="EMBL" id="TYP82776.1"/>
    </source>
</evidence>
<feature type="short sequence motif" description="GXSXG" evidence="4">
    <location>
        <begin position="61"/>
        <end position="65"/>
    </location>
</feature>
<dbReference type="InterPro" id="IPR050301">
    <property type="entry name" value="NTE"/>
</dbReference>
<organism evidence="6 7">
    <name type="scientific">Blastococcus xanthinilyticus</name>
    <dbReference type="NCBI Taxonomy" id="1564164"/>
    <lineage>
        <taxon>Bacteria</taxon>
        <taxon>Bacillati</taxon>
        <taxon>Actinomycetota</taxon>
        <taxon>Actinomycetes</taxon>
        <taxon>Geodermatophilales</taxon>
        <taxon>Geodermatophilaceae</taxon>
        <taxon>Blastococcus</taxon>
    </lineage>
</organism>
<feature type="active site" description="Proton acceptor" evidence="4">
    <location>
        <position position="206"/>
    </location>
</feature>
<dbReference type="Proteomes" id="UP000322499">
    <property type="component" value="Unassembled WGS sequence"/>
</dbReference>
<dbReference type="SUPFAM" id="SSF52151">
    <property type="entry name" value="FabD/lysophospholipase-like"/>
    <property type="match status" value="1"/>
</dbReference>
<keyword evidence="3 4" id="KW-0443">Lipid metabolism</keyword>
<dbReference type="GO" id="GO:0016787">
    <property type="term" value="F:hydrolase activity"/>
    <property type="evidence" value="ECO:0007669"/>
    <property type="project" value="UniProtKB-UniRule"/>
</dbReference>
<proteinExistence type="predicted"/>
<sequence length="301" mass="30614">MTAFPRGVEHGGGRVAGRVEGRSRALVLGGGGIAGIAWEIGLLAGLAEHGVDVRAADLIVGTSAGSIVGTLLLRGGDLQELYAVQATPPGPEEPVVEFDALAMMTAFGEVLAGATAEQDARARIGGLALRSSSVPESERRAIIAGRVGDPDWPEGRLVVTAVDTGDGSFHAFDSTSGIPLLDAVAASCAVPTVWPPTTIGGRRFMDGGMRSMTNADLAAGAKKVLVVAPFPGTPGNPMGPDLAGETEVLRRDGEVHVLLADDAALEAFGTNPLAPASRQPAALAGRAQADAVWAEVAAFWS</sequence>
<keyword evidence="2 4" id="KW-0442">Lipid degradation</keyword>
<protein>
    <submittedName>
        <fullName evidence="6">NTE family protein</fullName>
    </submittedName>
</protein>
<reference evidence="6 7" key="1">
    <citation type="submission" date="2019-07" db="EMBL/GenBank/DDBJ databases">
        <title>Genomic Encyclopedia of Archaeal and Bacterial Type Strains, Phase II (KMG-II): from individual species to whole genera.</title>
        <authorList>
            <person name="Goeker M."/>
        </authorList>
    </citation>
    <scope>NUCLEOTIDE SEQUENCE [LARGE SCALE GENOMIC DNA]</scope>
    <source>
        <strain evidence="6 7">DSM 46842</strain>
    </source>
</reference>
<evidence type="ECO:0000259" key="5">
    <source>
        <dbReference type="PROSITE" id="PS51635"/>
    </source>
</evidence>
<dbReference type="InterPro" id="IPR002641">
    <property type="entry name" value="PNPLA_dom"/>
</dbReference>
<feature type="short sequence motif" description="DGA/G" evidence="4">
    <location>
        <begin position="206"/>
        <end position="208"/>
    </location>
</feature>
<feature type="short sequence motif" description="GXGXXG" evidence="4">
    <location>
        <begin position="30"/>
        <end position="35"/>
    </location>
</feature>
<dbReference type="InterPro" id="IPR016035">
    <property type="entry name" value="Acyl_Trfase/lysoPLipase"/>
</dbReference>
<evidence type="ECO:0000256" key="3">
    <source>
        <dbReference type="ARBA" id="ARBA00023098"/>
    </source>
</evidence>
<dbReference type="PROSITE" id="PS51635">
    <property type="entry name" value="PNPLA"/>
    <property type="match status" value="1"/>
</dbReference>
<dbReference type="PANTHER" id="PTHR14226">
    <property type="entry name" value="NEUROPATHY TARGET ESTERASE/SWISS CHEESE D.MELANOGASTER"/>
    <property type="match status" value="1"/>
</dbReference>
<dbReference type="Gene3D" id="3.40.1090.10">
    <property type="entry name" value="Cytosolic phospholipase A2 catalytic domain"/>
    <property type="match status" value="2"/>
</dbReference>
<comment type="caution">
    <text evidence="6">The sequence shown here is derived from an EMBL/GenBank/DDBJ whole genome shotgun (WGS) entry which is preliminary data.</text>
</comment>
<keyword evidence="1 4" id="KW-0378">Hydrolase</keyword>
<name>A0A5S5CMT3_9ACTN</name>
<gene>
    <name evidence="6" type="ORF">BD833_11812</name>
</gene>
<evidence type="ECO:0000256" key="2">
    <source>
        <dbReference type="ARBA" id="ARBA00022963"/>
    </source>
</evidence>
<dbReference type="EMBL" id="VNHW01000018">
    <property type="protein sequence ID" value="TYP82776.1"/>
    <property type="molecule type" value="Genomic_DNA"/>
</dbReference>
<accession>A0A5S5CMT3</accession>
<dbReference type="PANTHER" id="PTHR14226:SF57">
    <property type="entry name" value="BLR7027 PROTEIN"/>
    <property type="match status" value="1"/>
</dbReference>
<evidence type="ECO:0000256" key="1">
    <source>
        <dbReference type="ARBA" id="ARBA00022801"/>
    </source>
</evidence>
<dbReference type="AlphaFoldDB" id="A0A5S5CMT3"/>